<dbReference type="Gene3D" id="3.30.160.60">
    <property type="entry name" value="Classic Zinc Finger"/>
    <property type="match status" value="2"/>
</dbReference>
<evidence type="ECO:0000259" key="8">
    <source>
        <dbReference type="PROSITE" id="PS51915"/>
    </source>
</evidence>
<evidence type="ECO:0000256" key="3">
    <source>
        <dbReference type="ARBA" id="ARBA00022771"/>
    </source>
</evidence>
<dbReference type="EnsemblMetazoa" id="ACHR005747-RA">
    <property type="protein sequence ID" value="ACHR005747-PA"/>
    <property type="gene ID" value="ACHR005747"/>
</dbReference>
<feature type="binding site" evidence="6">
    <location>
        <position position="62"/>
    </location>
    <ligand>
        <name>Zn(2+)</name>
        <dbReference type="ChEBI" id="CHEBI:29105"/>
    </ligand>
</feature>
<evidence type="ECO:0000256" key="2">
    <source>
        <dbReference type="ARBA" id="ARBA00022737"/>
    </source>
</evidence>
<dbReference type="SMART" id="SM00868">
    <property type="entry name" value="zf-AD"/>
    <property type="match status" value="1"/>
</dbReference>
<evidence type="ECO:0000259" key="7">
    <source>
        <dbReference type="PROSITE" id="PS50157"/>
    </source>
</evidence>
<reference evidence="10" key="1">
    <citation type="submission" date="2013-03" db="EMBL/GenBank/DDBJ databases">
        <title>The Genome Sequence of Anopheles christyi ACHKN1017.</title>
        <authorList>
            <consortium name="The Broad Institute Genomics Platform"/>
            <person name="Neafsey D.E."/>
            <person name="Besansky N."/>
            <person name="Walker B."/>
            <person name="Young S.K."/>
            <person name="Zeng Q."/>
            <person name="Gargeya S."/>
            <person name="Fitzgerald M."/>
            <person name="Haas B."/>
            <person name="Abouelleil A."/>
            <person name="Allen A.W."/>
            <person name="Alvarado L."/>
            <person name="Arachchi H.M."/>
            <person name="Berlin A.M."/>
            <person name="Chapman S.B."/>
            <person name="Gainer-Dewar J."/>
            <person name="Goldberg J."/>
            <person name="Griggs A."/>
            <person name="Gujja S."/>
            <person name="Hansen M."/>
            <person name="Howarth C."/>
            <person name="Imamovic A."/>
            <person name="Ireland A."/>
            <person name="Larimer J."/>
            <person name="McCowan C."/>
            <person name="Murphy C."/>
            <person name="Pearson M."/>
            <person name="Poon T.W."/>
            <person name="Priest M."/>
            <person name="Roberts A."/>
            <person name="Saif S."/>
            <person name="Shea T."/>
            <person name="Sisk P."/>
            <person name="Sykes S."/>
            <person name="Wortman J."/>
            <person name="Nusbaum C."/>
            <person name="Birren B."/>
        </authorList>
    </citation>
    <scope>NUCLEOTIDE SEQUENCE [LARGE SCALE GENOMIC DNA]</scope>
    <source>
        <strain evidence="10">ACHKN1017</strain>
    </source>
</reference>
<name>A0A182K4R2_9DIPT</name>
<proteinExistence type="predicted"/>
<keyword evidence="2" id="KW-0677">Repeat</keyword>
<feature type="binding site" evidence="6">
    <location>
        <position position="13"/>
    </location>
    <ligand>
        <name>Zn(2+)</name>
        <dbReference type="ChEBI" id="CHEBI:29105"/>
    </ligand>
</feature>
<accession>A0A182K4R2</accession>
<dbReference type="GO" id="GO:0005634">
    <property type="term" value="C:nucleus"/>
    <property type="evidence" value="ECO:0007669"/>
    <property type="project" value="InterPro"/>
</dbReference>
<evidence type="ECO:0008006" key="11">
    <source>
        <dbReference type="Google" id="ProtNLM"/>
    </source>
</evidence>
<evidence type="ECO:0000256" key="4">
    <source>
        <dbReference type="ARBA" id="ARBA00022833"/>
    </source>
</evidence>
<evidence type="ECO:0000256" key="5">
    <source>
        <dbReference type="PROSITE-ProRule" id="PRU00042"/>
    </source>
</evidence>
<dbReference type="SUPFAM" id="SSF57667">
    <property type="entry name" value="beta-beta-alpha zinc fingers"/>
    <property type="match status" value="2"/>
</dbReference>
<feature type="domain" description="ZAD" evidence="8">
    <location>
        <begin position="11"/>
        <end position="86"/>
    </location>
</feature>
<evidence type="ECO:0000313" key="9">
    <source>
        <dbReference type="EnsemblMetazoa" id="ACHR005747-PA"/>
    </source>
</evidence>
<feature type="binding site" evidence="6">
    <location>
        <position position="59"/>
    </location>
    <ligand>
        <name>Zn(2+)</name>
        <dbReference type="ChEBI" id="CHEBI:29105"/>
    </ligand>
</feature>
<keyword evidence="4 6" id="KW-0862">Zinc</keyword>
<organism evidence="9 10">
    <name type="scientific">Anopheles christyi</name>
    <dbReference type="NCBI Taxonomy" id="43041"/>
    <lineage>
        <taxon>Eukaryota</taxon>
        <taxon>Metazoa</taxon>
        <taxon>Ecdysozoa</taxon>
        <taxon>Arthropoda</taxon>
        <taxon>Hexapoda</taxon>
        <taxon>Insecta</taxon>
        <taxon>Pterygota</taxon>
        <taxon>Neoptera</taxon>
        <taxon>Endopterygota</taxon>
        <taxon>Diptera</taxon>
        <taxon>Nematocera</taxon>
        <taxon>Culicoidea</taxon>
        <taxon>Culicidae</taxon>
        <taxon>Anophelinae</taxon>
        <taxon>Anopheles</taxon>
    </lineage>
</organism>
<dbReference type="VEuPathDB" id="VectorBase:ACHR005747"/>
<dbReference type="GO" id="GO:0008270">
    <property type="term" value="F:zinc ion binding"/>
    <property type="evidence" value="ECO:0007669"/>
    <property type="project" value="UniProtKB-UniRule"/>
</dbReference>
<dbReference type="SMART" id="SM00355">
    <property type="entry name" value="ZnF_C2H2"/>
    <property type="match status" value="3"/>
</dbReference>
<dbReference type="PROSITE" id="PS00028">
    <property type="entry name" value="ZINC_FINGER_C2H2_1"/>
    <property type="match status" value="2"/>
</dbReference>
<dbReference type="Pfam" id="PF07776">
    <property type="entry name" value="zf-AD"/>
    <property type="match status" value="1"/>
</dbReference>
<keyword evidence="10" id="KW-1185">Reference proteome</keyword>
<dbReference type="InterPro" id="IPR012934">
    <property type="entry name" value="Znf_AD"/>
</dbReference>
<dbReference type="Pfam" id="PF00096">
    <property type="entry name" value="zf-C2H2"/>
    <property type="match status" value="2"/>
</dbReference>
<feature type="domain" description="C2H2-type" evidence="7">
    <location>
        <begin position="257"/>
        <end position="284"/>
    </location>
</feature>
<dbReference type="AlphaFoldDB" id="A0A182K4R2"/>
<dbReference type="PROSITE" id="PS50157">
    <property type="entry name" value="ZINC_FINGER_C2H2_2"/>
    <property type="match status" value="2"/>
</dbReference>
<keyword evidence="3 5" id="KW-0863">Zinc-finger</keyword>
<evidence type="ECO:0000256" key="6">
    <source>
        <dbReference type="PROSITE-ProRule" id="PRU01263"/>
    </source>
</evidence>
<evidence type="ECO:0000256" key="1">
    <source>
        <dbReference type="ARBA" id="ARBA00022723"/>
    </source>
</evidence>
<feature type="domain" description="C2H2-type" evidence="7">
    <location>
        <begin position="286"/>
        <end position="314"/>
    </location>
</feature>
<reference evidence="9" key="2">
    <citation type="submission" date="2020-05" db="UniProtKB">
        <authorList>
            <consortium name="EnsemblMetazoa"/>
        </authorList>
    </citation>
    <scope>IDENTIFICATION</scope>
    <source>
        <strain evidence="9">ACHKN1017</strain>
    </source>
</reference>
<dbReference type="STRING" id="43041.A0A182K4R2"/>
<protein>
    <recommendedName>
        <fullName evidence="11">ZAD domain-containing protein</fullName>
    </recommendedName>
</protein>
<dbReference type="Proteomes" id="UP000075881">
    <property type="component" value="Unassembled WGS sequence"/>
</dbReference>
<dbReference type="InterPro" id="IPR036236">
    <property type="entry name" value="Znf_C2H2_sf"/>
</dbReference>
<dbReference type="PROSITE" id="PS51915">
    <property type="entry name" value="ZAD"/>
    <property type="match status" value="1"/>
</dbReference>
<keyword evidence="1 6" id="KW-0479">Metal-binding</keyword>
<feature type="binding site" evidence="6">
    <location>
        <position position="16"/>
    </location>
    <ligand>
        <name>Zn(2+)</name>
        <dbReference type="ChEBI" id="CHEBI:29105"/>
    </ligand>
</feature>
<dbReference type="InterPro" id="IPR013087">
    <property type="entry name" value="Znf_C2H2_type"/>
</dbReference>
<sequence>MANAVPLKMLKICRFCLCQDEAYLIPIGDASELAINIEDVALFSGIPINEYNKTAYAMCLECTNMLKTCSSFRHTCLSNEVYFHELCAVLEASAKEPTEIVELSDSSEDNFDFDEEFGTKSISELTNEPKYAHSEQVLLVTSNLIEEIANDEAFAYSANYIDPGETVYNEDVIHKSFVDWNNSLNPKPPKVEHVREPGKRKLHLCDICGLIVNHIPTHYETHSEVAAFPCPHCPVKTKHRTTIAQHIEQVHRKTVNKICSICGKGFIHHKTYRYHMLTHESKGKKFECNVCSKIFPNAIYLRDHFNRLHNVAKKLRTNDTEDTGRR</sequence>
<dbReference type="PANTHER" id="PTHR24379">
    <property type="entry name" value="KRAB AND ZINC FINGER DOMAIN-CONTAINING"/>
    <property type="match status" value="1"/>
</dbReference>
<evidence type="ECO:0000313" key="10">
    <source>
        <dbReference type="Proteomes" id="UP000075881"/>
    </source>
</evidence>
<dbReference type="PANTHER" id="PTHR24379:SF121">
    <property type="entry name" value="C2H2-TYPE DOMAIN-CONTAINING PROTEIN"/>
    <property type="match status" value="1"/>
</dbReference>